<keyword evidence="2" id="KW-1185">Reference proteome</keyword>
<reference evidence="1 2" key="1">
    <citation type="journal article" date="1992" name="J. Gen. Microbiol.">
        <title>Characterization of bacteriophage BFK20 from Brevibacterium flavum.</title>
        <authorList>
            <person name="Koptides M."/>
            <person name="Barak I."/>
            <person name="Sisova M."/>
            <person name="Baloghova E."/>
            <person name="Ugorcakova J."/>
        </authorList>
    </citation>
    <scope>NUCLEOTIDE SEQUENCE [LARGE SCALE GENOMIC DNA]</scope>
</reference>
<evidence type="ECO:0000313" key="2">
    <source>
        <dbReference type="Proteomes" id="UP000001531"/>
    </source>
</evidence>
<sequence>MSNDYIDYTDPAFAAELSRLGVTGTANYAPYGTALPAPHSLERLTVPYANLGWFADSGIVETLNEESNSFTPLQAVGPIRSAVSSRELTFQMTLWSIGGLANALYYGTPEEDMEYNEATGTTEWEEAGATPDFRFVMPIDILEGTKHRRYLLPAASVIERGAITHTKTEMTGYDLTIRANLDNKVGYAIKRTFKEGWKPGTAGTILSTEVPSLGDWSQDINSNADTRTFAFALTGATGGTYDLRIGSVTARGLATDVSGATVQTILRSQGLSEATVTGADAVAGLTIKKVPAVPSVDASNVTGGTFPKTVTVTG</sequence>
<protein>
    <submittedName>
        <fullName evidence="1">Gp12, major tail protein</fullName>
    </submittedName>
</protein>
<dbReference type="InterPro" id="IPR058154">
    <property type="entry name" value="Bxb1_TTP-like"/>
</dbReference>
<evidence type="ECO:0000313" key="1">
    <source>
        <dbReference type="EMBL" id="CAB93917.2"/>
    </source>
</evidence>
<organism evidence="1 2">
    <name type="scientific">Corynebacterium phage BFK20</name>
    <dbReference type="NCBI Taxonomy" id="28358"/>
    <lineage>
        <taxon>Viruses</taxon>
        <taxon>Duplodnaviria</taxon>
        <taxon>Heunggongvirae</taxon>
        <taxon>Uroviricota</taxon>
        <taxon>Caudoviricetes</taxon>
        <taxon>Sasvirus</taxon>
        <taxon>Sasvirus BFK20</taxon>
    </lineage>
</organism>
<dbReference type="OrthoDB" id="9161at10239"/>
<dbReference type="Pfam" id="PF25681">
    <property type="entry name" value="Phage_TTP_17"/>
    <property type="match status" value="1"/>
</dbReference>
<reference evidence="1 2" key="4">
    <citation type="journal article" date="2007" name="Virology">
        <title>Transcriptional profiling of bacteriophage BFK20: coexpression interrogated by "guilt-by-association" algorithm.</title>
        <authorList>
            <person name="Majtan T."/>
            <person name="Halgasova N."/>
            <person name="Bukovska G."/>
            <person name="Timko J."/>
        </authorList>
    </citation>
    <scope>NUCLEOTIDE SEQUENCE [LARGE SCALE GENOMIC DNA]</scope>
</reference>
<dbReference type="Proteomes" id="UP000001531">
    <property type="component" value="Segment"/>
</dbReference>
<reference evidence="1 2" key="2">
    <citation type="journal article" date="1994" name="Acta Virol.">
        <title>Characterization and sequence analysis of the F2 promoter from corynephage BFK20.</title>
        <authorList>
            <person name="Koptides M."/>
            <person name="Ugorcakova J."/>
            <person name="Baloghova E."/>
            <person name="Bukovska G."/>
            <person name="Timko J."/>
        </authorList>
    </citation>
    <scope>NUCLEOTIDE SEQUENCE [LARGE SCALE GENOMIC DNA]</scope>
</reference>
<dbReference type="GeneID" id="5580379"/>
<reference evidence="1 2" key="3">
    <citation type="journal article" date="2006" name="Virology">
        <title>Complete nucleotide sequence and genome analysis of bacteriophage BFK20--a lytic phage of the industrial producer Brevibacterium flavum.</title>
        <authorList>
            <person name="Bukovska G."/>
            <person name="Klucar L."/>
            <person name="Vlcek C."/>
            <person name="Adamovic J."/>
            <person name="Turna J."/>
            <person name="Timko J."/>
        </authorList>
    </citation>
    <scope>NUCLEOTIDE SEQUENCE [LARGE SCALE GENOMIC DNA]</scope>
</reference>
<proteinExistence type="predicted"/>
<dbReference type="EMBL" id="AJ278322">
    <property type="protein sequence ID" value="CAB93917.2"/>
    <property type="molecule type" value="Genomic_DNA"/>
</dbReference>
<gene>
    <name evidence="1" type="primary">ORF12</name>
</gene>
<accession>Q9MBJ3</accession>
<name>Q9MBJ3_9CAUD</name>
<dbReference type="KEGG" id="vg:5580379"/>
<dbReference type="RefSeq" id="YP_001456742.1">
    <property type="nucleotide sequence ID" value="NC_009799.3"/>
</dbReference>